<dbReference type="Proteomes" id="UP000650582">
    <property type="component" value="Unassembled WGS sequence"/>
</dbReference>
<accession>A0A8H7HGF7</accession>
<evidence type="ECO:0000259" key="1">
    <source>
        <dbReference type="PROSITE" id="PS50097"/>
    </source>
</evidence>
<dbReference type="InterPro" id="IPR000210">
    <property type="entry name" value="BTB/POZ_dom"/>
</dbReference>
<evidence type="ECO:0000313" key="2">
    <source>
        <dbReference type="EMBL" id="KAF8685521.1"/>
    </source>
</evidence>
<evidence type="ECO:0000313" key="3">
    <source>
        <dbReference type="Proteomes" id="UP000650582"/>
    </source>
</evidence>
<feature type="domain" description="BTB" evidence="1">
    <location>
        <begin position="19"/>
        <end position="75"/>
    </location>
</feature>
<protein>
    <submittedName>
        <fullName evidence="2">SET domain</fullName>
    </submittedName>
</protein>
<sequence>MPEEIAGPIALNEGFTRGGDLIIRSLDGMEFSVHSVLLSLASPTLLGLIEATKRDRVALFSERAEILALMLKFIYPLPSPIIASPELFGEAIVVADKYYLTSMKARLREQITLAGSPVSAYTNPLGALYIATIHGLTAEAELAAKIVSNNYDFCKAEDLKKLIQAGPATTSLAKLVGIPAVKTRVLTEVLFQFERLPMDISCILDTLVCVACRETYEGYTLQGAPEWILRWARWIFDRIKDQPMKDWRSFFSHSNISMALYQPHLSTTFLTYRYHGQSHTCTCINVVSAKAPAYQTWANGVYEHLIRKLSFVGELEAQICGVGVGVQNS</sequence>
<reference evidence="2" key="1">
    <citation type="submission" date="2020-09" db="EMBL/GenBank/DDBJ databases">
        <title>Comparative genome analyses of four rice-infecting Rhizoctonia solani isolates reveal extensive enrichment of homogalacturonan modification genes.</title>
        <authorList>
            <person name="Lee D.-Y."/>
            <person name="Jeon J."/>
            <person name="Kim K.-T."/>
            <person name="Cheong K."/>
            <person name="Song H."/>
            <person name="Choi G."/>
            <person name="Ko J."/>
            <person name="Opiyo S.O."/>
            <person name="Zuo S."/>
            <person name="Madhav S."/>
            <person name="Lee Y.-H."/>
            <person name="Wang G.-L."/>
        </authorList>
    </citation>
    <scope>NUCLEOTIDE SEQUENCE</scope>
    <source>
        <strain evidence="2">AG1-IA YN-7</strain>
    </source>
</reference>
<dbReference type="Gene3D" id="3.30.710.10">
    <property type="entry name" value="Potassium Channel Kv1.1, Chain A"/>
    <property type="match status" value="1"/>
</dbReference>
<organism evidence="2 3">
    <name type="scientific">Rhizoctonia solani</name>
    <dbReference type="NCBI Taxonomy" id="456999"/>
    <lineage>
        <taxon>Eukaryota</taxon>
        <taxon>Fungi</taxon>
        <taxon>Dikarya</taxon>
        <taxon>Basidiomycota</taxon>
        <taxon>Agaricomycotina</taxon>
        <taxon>Agaricomycetes</taxon>
        <taxon>Cantharellales</taxon>
        <taxon>Ceratobasidiaceae</taxon>
        <taxon>Rhizoctonia</taxon>
    </lineage>
</organism>
<proteinExistence type="predicted"/>
<dbReference type="AlphaFoldDB" id="A0A8H7HGF7"/>
<dbReference type="EMBL" id="JACYCC010000021">
    <property type="protein sequence ID" value="KAF8685521.1"/>
    <property type="molecule type" value="Genomic_DNA"/>
</dbReference>
<name>A0A8H7HGF7_9AGAM</name>
<dbReference type="InterPro" id="IPR011333">
    <property type="entry name" value="SKP1/BTB/POZ_sf"/>
</dbReference>
<comment type="caution">
    <text evidence="2">The sequence shown here is derived from an EMBL/GenBank/DDBJ whole genome shotgun (WGS) entry which is preliminary data.</text>
</comment>
<dbReference type="PROSITE" id="PS50097">
    <property type="entry name" value="BTB"/>
    <property type="match status" value="1"/>
</dbReference>
<gene>
    <name evidence="2" type="ORF">RHS04_00413</name>
</gene>